<feature type="domain" description="Myb/SANT-like DNA-binding" evidence="8">
    <location>
        <begin position="124"/>
        <end position="197"/>
    </location>
</feature>
<protein>
    <recommendedName>
        <fullName evidence="2">Regulatory protein zeste</fullName>
    </recommendedName>
</protein>
<feature type="region of interest" description="Disordered" evidence="6">
    <location>
        <begin position="279"/>
        <end position="324"/>
    </location>
</feature>
<evidence type="ECO:0000256" key="5">
    <source>
        <dbReference type="ARBA" id="ARBA00025466"/>
    </source>
</evidence>
<evidence type="ECO:0000259" key="7">
    <source>
        <dbReference type="Pfam" id="PF13843"/>
    </source>
</evidence>
<dbReference type="InterPro" id="IPR029526">
    <property type="entry name" value="PGBD"/>
</dbReference>
<evidence type="ECO:0000256" key="3">
    <source>
        <dbReference type="ARBA" id="ARBA00023015"/>
    </source>
</evidence>
<feature type="compositionally biased region" description="Basic and acidic residues" evidence="6">
    <location>
        <begin position="701"/>
        <end position="717"/>
    </location>
</feature>
<reference evidence="9" key="1">
    <citation type="journal article" date="2021" name="Mol. Ecol. Resour.">
        <title>Apolygus lucorum genome provides insights into omnivorousness and mesophyll feeding.</title>
        <authorList>
            <person name="Liu Y."/>
            <person name="Liu H."/>
            <person name="Wang H."/>
            <person name="Huang T."/>
            <person name="Liu B."/>
            <person name="Yang B."/>
            <person name="Yin L."/>
            <person name="Li B."/>
            <person name="Zhang Y."/>
            <person name="Zhang S."/>
            <person name="Jiang F."/>
            <person name="Zhang X."/>
            <person name="Ren Y."/>
            <person name="Wang B."/>
            <person name="Wang S."/>
            <person name="Lu Y."/>
            <person name="Wu K."/>
            <person name="Fan W."/>
            <person name="Wang G."/>
        </authorList>
    </citation>
    <scope>NUCLEOTIDE SEQUENCE</scope>
    <source>
        <strain evidence="9">12Hb</strain>
    </source>
</reference>
<comment type="function">
    <text evidence="5">Involved in transvection phenomena (= synapsis-dependent gene expression), where the synaptic pairing of chromosomes carrying genes with which zeste interacts influences the expression of these genes. Zeste binds to DNA and stimulates transcription from a nearby promoter.</text>
</comment>
<dbReference type="PANTHER" id="PTHR10773:SF19">
    <property type="match status" value="1"/>
</dbReference>
<evidence type="ECO:0000259" key="8">
    <source>
        <dbReference type="Pfam" id="PF13873"/>
    </source>
</evidence>
<organism evidence="9 10">
    <name type="scientific">Apolygus lucorum</name>
    <name type="common">Small green plant bug</name>
    <name type="synonym">Lygocoris lucorum</name>
    <dbReference type="NCBI Taxonomy" id="248454"/>
    <lineage>
        <taxon>Eukaryota</taxon>
        <taxon>Metazoa</taxon>
        <taxon>Ecdysozoa</taxon>
        <taxon>Arthropoda</taxon>
        <taxon>Hexapoda</taxon>
        <taxon>Insecta</taxon>
        <taxon>Pterygota</taxon>
        <taxon>Neoptera</taxon>
        <taxon>Paraneoptera</taxon>
        <taxon>Hemiptera</taxon>
        <taxon>Heteroptera</taxon>
        <taxon>Panheteroptera</taxon>
        <taxon>Cimicomorpha</taxon>
        <taxon>Miridae</taxon>
        <taxon>Mirini</taxon>
        <taxon>Apolygus</taxon>
    </lineage>
</organism>
<name>A0A8S9WQZ6_APOLU</name>
<keyword evidence="10" id="KW-1185">Reference proteome</keyword>
<feature type="compositionally biased region" description="Acidic residues" evidence="6">
    <location>
        <begin position="637"/>
        <end position="659"/>
    </location>
</feature>
<evidence type="ECO:0000313" key="10">
    <source>
        <dbReference type="Proteomes" id="UP000466442"/>
    </source>
</evidence>
<dbReference type="OrthoDB" id="6630995at2759"/>
<evidence type="ECO:0000256" key="2">
    <source>
        <dbReference type="ARBA" id="ARBA00016807"/>
    </source>
</evidence>
<keyword evidence="4" id="KW-0804">Transcription</keyword>
<dbReference type="Pfam" id="PF13873">
    <property type="entry name" value="Myb_DNA-bind_5"/>
    <property type="match status" value="1"/>
</dbReference>
<dbReference type="EMBL" id="WIXP02000016">
    <property type="protein sequence ID" value="KAF6198571.1"/>
    <property type="molecule type" value="Genomic_DNA"/>
</dbReference>
<accession>A0A8S9WQZ6</accession>
<dbReference type="InterPro" id="IPR028002">
    <property type="entry name" value="Myb_DNA-bind_5"/>
</dbReference>
<feature type="compositionally biased region" description="Basic and acidic residues" evidence="6">
    <location>
        <begin position="586"/>
        <end position="596"/>
    </location>
</feature>
<dbReference type="PANTHER" id="PTHR10773">
    <property type="entry name" value="DNA-DIRECTED RNA POLYMERASES I, II, AND III SUBUNIT RPABC2"/>
    <property type="match status" value="1"/>
</dbReference>
<sequence>MEIAAEIKTEPPEDELTVKEEPVLTVEPGMLPPPGLSSGTSNSIPLAIAIKQEYQDKEDDSYTQRLEPDCILSTATSSSEECDSPALKRINPNARHADGLRPSEKSILARCLKGSTMNNKRTVFGEEEKQLVKRLVLNNSRIVECKSSDAVSVVKKKECWDRIAEEFNSCGRFPVRTPAQLRKAWDNMKTRRKQQLALEKRDWMKTGGGAYTPDVPSDPELDAVGIDIELRDDAIDSDTIASSSSYVMVGQSLVPITTTLELDTLETAEECETVEVTSLPLKSASESPAFESLAPQPDLTDESSTPSSRTQPKKGPKKTMTEEEMLRTRRNELLIEHENQIHQNRLHESNLRGLLLEQELRHEEELFNAKMKNQEKEAKSFIYVFREEDVYGKNKASHLEMSLFTDPSIQNAWTKLPGDSTVSQNQSEIRKRKCQAGESYINRRGKYVPPKCVKTFKDCLQQCKFKCSTKISNEEQTSLFNSYYSLSADGKRLFILNNSSRHTTNRPKRLGDGESPSRKFSFTYYFVVNGEKVQVCKKFFLGTLSISQKPVYTAHEKINPKTNILEPDMRGRSEGTEFDFNCEPTFKTERVDDGNKEAQPVPSDSTSKSVTERIRQSQIFTAEEEIENESFVQIVQSDDEDEEDEVEFKDDPSDSEDSFADVNYECGSDDEERVRETIQRAVSPGSSRMSEVCHSRLNVRKNTEDDSQNKKRRRDDEVRVLEPDCNEMIGRDGKFLWHTTPVGSSLKNAVQVNRVCKNGAQNVLFPASCFEVFFTNNMFDMILRHTNEEINRQRRNYKKSSNSTLKDVTMLELKALIGIFIYSGAKRDNHMNIEELHDPVENGDRYRASVQQRHMPRSITDSINKVLNKIPFAGNVNQPRPHSSTLKPPEVRKRKYCSYCPSQKKRMSKMTCFMCDKSVCERPQSAVVEM</sequence>
<feature type="region of interest" description="Disordered" evidence="6">
    <location>
        <begin position="564"/>
        <end position="660"/>
    </location>
</feature>
<evidence type="ECO:0000313" key="9">
    <source>
        <dbReference type="EMBL" id="KAF6198571.1"/>
    </source>
</evidence>
<dbReference type="Pfam" id="PF13843">
    <property type="entry name" value="DDE_Tnp_1_7"/>
    <property type="match status" value="1"/>
</dbReference>
<dbReference type="AlphaFoldDB" id="A0A8S9WQZ6"/>
<feature type="domain" description="PiggyBac transposable element-derived protein" evidence="7">
    <location>
        <begin position="766"/>
        <end position="829"/>
    </location>
</feature>
<keyword evidence="3" id="KW-0805">Transcription regulation</keyword>
<feature type="region of interest" description="Disordered" evidence="6">
    <location>
        <begin position="697"/>
        <end position="717"/>
    </location>
</feature>
<comment type="subunit">
    <text evidence="1">Self-associates forming complexes of several hundred monomers.</text>
</comment>
<evidence type="ECO:0000256" key="1">
    <source>
        <dbReference type="ARBA" id="ARBA00011764"/>
    </source>
</evidence>
<comment type="caution">
    <text evidence="9">The sequence shown here is derived from an EMBL/GenBank/DDBJ whole genome shotgun (WGS) entry which is preliminary data.</text>
</comment>
<evidence type="ECO:0000256" key="4">
    <source>
        <dbReference type="ARBA" id="ARBA00023163"/>
    </source>
</evidence>
<dbReference type="Proteomes" id="UP000466442">
    <property type="component" value="Linkage Group LG16"/>
</dbReference>
<proteinExistence type="predicted"/>
<evidence type="ECO:0000256" key="6">
    <source>
        <dbReference type="SAM" id="MobiDB-lite"/>
    </source>
</evidence>
<gene>
    <name evidence="9" type="ORF">GE061_008319</name>
</gene>